<dbReference type="EMBL" id="NPCC01000004">
    <property type="protein sequence ID" value="PAE90679.1"/>
    <property type="molecule type" value="Genomic_DNA"/>
</dbReference>
<feature type="transmembrane region" description="Helical" evidence="1">
    <location>
        <begin position="6"/>
        <end position="22"/>
    </location>
</feature>
<keyword evidence="1" id="KW-1133">Transmembrane helix</keyword>
<dbReference type="RefSeq" id="WP_011246718.1">
    <property type="nucleotide sequence ID" value="NZ_BOQQ01000005.1"/>
</dbReference>
<evidence type="ECO:0000313" key="3">
    <source>
        <dbReference type="Proteomes" id="UP000216207"/>
    </source>
</evidence>
<accession>A0A268P582</accession>
<gene>
    <name evidence="2" type="ORF">CHH72_02015</name>
</gene>
<proteinExistence type="predicted"/>
<feature type="transmembrane region" description="Helical" evidence="1">
    <location>
        <begin position="159"/>
        <end position="181"/>
    </location>
</feature>
<sequence length="207" mass="23006">MDGVFVYWFGWLAWIAGTFLLPKNELRQVMCASILALLCFIPLNVIISGNQISIGYVFSLLICYLQLGKLKFIGIMYPAVCCIFVAATYIGIQELIRLDPVILLIDGRFLSAGAVLLTIFIIKRRANRTAVLATGLLYGDLFLNVYRHGLNGGMELGSLAFFDVFAISVSMSTAALVFSVAMEKWRQHVLANNRQPKPVPTRIDKHA</sequence>
<keyword evidence="1" id="KW-0472">Membrane</keyword>
<dbReference type="PIRSF" id="PIRSF036710">
    <property type="entry name" value="YphA_Bacsu"/>
    <property type="match status" value="1"/>
</dbReference>
<dbReference type="Proteomes" id="UP000216207">
    <property type="component" value="Unassembled WGS sequence"/>
</dbReference>
<keyword evidence="1" id="KW-0812">Transmembrane</keyword>
<organism evidence="2 3">
    <name type="scientific">Shouchella clausii</name>
    <name type="common">Alkalihalobacillus clausii</name>
    <dbReference type="NCBI Taxonomy" id="79880"/>
    <lineage>
        <taxon>Bacteria</taxon>
        <taxon>Bacillati</taxon>
        <taxon>Bacillota</taxon>
        <taxon>Bacilli</taxon>
        <taxon>Bacillales</taxon>
        <taxon>Bacillaceae</taxon>
        <taxon>Shouchella</taxon>
    </lineage>
</organism>
<feature type="transmembrane region" description="Helical" evidence="1">
    <location>
        <begin position="75"/>
        <end position="96"/>
    </location>
</feature>
<reference evidence="2 3" key="1">
    <citation type="submission" date="2017-07" db="EMBL/GenBank/DDBJ databases">
        <title>Isolation and whole genome analysis of endospore-forming bacteria from heroin.</title>
        <authorList>
            <person name="Kalinowski J."/>
            <person name="Ahrens B."/>
            <person name="Al-Dilaimi A."/>
            <person name="Winkler A."/>
            <person name="Wibberg D."/>
            <person name="Schleenbecker U."/>
            <person name="Ruckert C."/>
            <person name="Wolfel R."/>
            <person name="Grass G."/>
        </authorList>
    </citation>
    <scope>NUCLEOTIDE SEQUENCE [LARGE SCALE GENOMIC DNA]</scope>
    <source>
        <strain evidence="2 3">7539</strain>
    </source>
</reference>
<protein>
    <submittedName>
        <fullName evidence="2">Uncharacterized protein</fullName>
    </submittedName>
</protein>
<dbReference type="AlphaFoldDB" id="A0A268P582"/>
<dbReference type="InterPro" id="IPR014617">
    <property type="entry name" value="YphA_Bacsu"/>
</dbReference>
<evidence type="ECO:0000313" key="2">
    <source>
        <dbReference type="EMBL" id="PAE90679.1"/>
    </source>
</evidence>
<feature type="transmembrane region" description="Helical" evidence="1">
    <location>
        <begin position="29"/>
        <end position="47"/>
    </location>
</feature>
<dbReference type="Pfam" id="PF24124">
    <property type="entry name" value="YphA"/>
    <property type="match status" value="1"/>
</dbReference>
<feature type="transmembrane region" description="Helical" evidence="1">
    <location>
        <begin position="102"/>
        <end position="122"/>
    </location>
</feature>
<comment type="caution">
    <text evidence="2">The sequence shown here is derived from an EMBL/GenBank/DDBJ whole genome shotgun (WGS) entry which is preliminary data.</text>
</comment>
<name>A0A268P582_SHOCL</name>
<evidence type="ECO:0000256" key="1">
    <source>
        <dbReference type="SAM" id="Phobius"/>
    </source>
</evidence>